<keyword evidence="2" id="KW-0288">FMN</keyword>
<dbReference type="CDD" id="cd00130">
    <property type="entry name" value="PAS"/>
    <property type="match status" value="3"/>
</dbReference>
<evidence type="ECO:0000259" key="6">
    <source>
        <dbReference type="PROSITE" id="PS50113"/>
    </source>
</evidence>
<dbReference type="Gene3D" id="3.30.450.20">
    <property type="entry name" value="PAS domain"/>
    <property type="match status" value="3"/>
</dbReference>
<feature type="domain" description="PAC" evidence="6">
    <location>
        <begin position="847"/>
        <end position="901"/>
    </location>
</feature>
<evidence type="ECO:0000256" key="4">
    <source>
        <dbReference type="SAM" id="MobiDB-lite"/>
    </source>
</evidence>
<evidence type="ECO:0000313" key="7">
    <source>
        <dbReference type="EMBL" id="KAL1527527.1"/>
    </source>
</evidence>
<feature type="domain" description="PAS" evidence="5">
    <location>
        <begin position="800"/>
        <end position="846"/>
    </location>
</feature>
<dbReference type="NCBIfam" id="TIGR00229">
    <property type="entry name" value="sensory_box"/>
    <property type="match status" value="3"/>
</dbReference>
<keyword evidence="1" id="KW-0285">Flavoprotein</keyword>
<name>A0AB34K2C3_PRYPA</name>
<dbReference type="PANTHER" id="PTHR47429:SF2">
    <property type="entry name" value="PROTEIN TWIN LOV 1"/>
    <property type="match status" value="1"/>
</dbReference>
<feature type="domain" description="PAC" evidence="6">
    <location>
        <begin position="536"/>
        <end position="590"/>
    </location>
</feature>
<feature type="compositionally biased region" description="Basic and acidic residues" evidence="4">
    <location>
        <begin position="122"/>
        <end position="132"/>
    </location>
</feature>
<dbReference type="GO" id="GO:0005634">
    <property type="term" value="C:nucleus"/>
    <property type="evidence" value="ECO:0007669"/>
    <property type="project" value="TreeGrafter"/>
</dbReference>
<dbReference type="PROSITE" id="PS50112">
    <property type="entry name" value="PAS"/>
    <property type="match status" value="3"/>
</dbReference>
<dbReference type="InterPro" id="IPR000014">
    <property type="entry name" value="PAS"/>
</dbReference>
<dbReference type="PROSITE" id="PS50113">
    <property type="entry name" value="PAC"/>
    <property type="match status" value="2"/>
</dbReference>
<dbReference type="AlphaFoldDB" id="A0AB34K2C3"/>
<dbReference type="SUPFAM" id="SSF55785">
    <property type="entry name" value="PYP-like sensor domain (PAS domain)"/>
    <property type="match status" value="3"/>
</dbReference>
<evidence type="ECO:0000313" key="8">
    <source>
        <dbReference type="Proteomes" id="UP001515480"/>
    </source>
</evidence>
<evidence type="ECO:0000256" key="3">
    <source>
        <dbReference type="ARBA" id="ARBA00022991"/>
    </source>
</evidence>
<dbReference type="InterPro" id="IPR001610">
    <property type="entry name" value="PAC"/>
</dbReference>
<gene>
    <name evidence="7" type="ORF">AB1Y20_008917</name>
</gene>
<dbReference type="EMBL" id="JBGBPQ010000002">
    <property type="protein sequence ID" value="KAL1527527.1"/>
    <property type="molecule type" value="Genomic_DNA"/>
</dbReference>
<feature type="domain" description="PAS" evidence="5">
    <location>
        <begin position="160"/>
        <end position="208"/>
    </location>
</feature>
<accession>A0AB34K2C3</accession>
<dbReference type="Proteomes" id="UP001515480">
    <property type="component" value="Unassembled WGS sequence"/>
</dbReference>
<reference evidence="7 8" key="1">
    <citation type="journal article" date="2024" name="Science">
        <title>Giant polyketide synthase enzymes in the biosynthesis of giant marine polyether toxins.</title>
        <authorList>
            <person name="Fallon T.R."/>
            <person name="Shende V.V."/>
            <person name="Wierzbicki I.H."/>
            <person name="Pendleton A.L."/>
            <person name="Watervoot N.F."/>
            <person name="Auber R.P."/>
            <person name="Gonzalez D.J."/>
            <person name="Wisecaver J.H."/>
            <person name="Moore B.S."/>
        </authorList>
    </citation>
    <scope>NUCLEOTIDE SEQUENCE [LARGE SCALE GENOMIC DNA]</scope>
    <source>
        <strain evidence="7 8">12B1</strain>
    </source>
</reference>
<feature type="domain" description="PAS" evidence="5">
    <location>
        <begin position="486"/>
        <end position="535"/>
    </location>
</feature>
<evidence type="ECO:0008006" key="9">
    <source>
        <dbReference type="Google" id="ProtNLM"/>
    </source>
</evidence>
<sequence length="916" mass="101367">MGSPMGSVSRELPFMRKTTVFVSSRQLLKSSDLTNEEIAERRLLRTPPPLIEEPAPAAAKASEAEARAPAVVEVRRKASAAASRRESIESRDEQGGEEKAAEESAAPPSEGSGAKATPRPRASAEAKAKEPTDAPPTYPDAQLCLMAETLCIRSPKRGEWLSQLEMLIEQLPQAVAVSDGTAENERYLLCNAAAAALTGYSREEMVGQRTNLLQCAATEAAAVRRMKRSVRACEKTTLFVTNRRKDDSLFRSVLTLHPVKDDSGALCYWIALMADAERLADERGAYDFLRSLLPTEWSDTSKRAKEADELDRMAWKESMLKFTKLLWSMNWEASLTQVLQHPSSKAAFGQWLREVAPAEGEKLQLCLQVARLDELAEEAAAKLAKAMSSDPSQPAEAALAEVRAKAREQMAYFAEKRFAKFASSKSSSAAVENILASSKTNIDLVASLLLPKYEVAKDVAPWLRGFISAAETFPVCVAMSDQLVTGNQLIYVNKEFCKVTGYSRDEVLGRSCRFLQGPRTERPSVMVIEKTLKKGVDSQVKITNYSKKGRPFQNLLTLKPMHDSNGAYRFVVSLWLDVTEETNLETKSSRLIKLIKLLPSPLDVPKPSEDDAKVDDKANEKVAWWKGSLAKVTARLWNMDCEQTLRNVMSDPLAFKCFRLWLKKAAPDDVLQLDICQEAASLKTKPARAALAHAAAMCRQYLADNVDGQKALTSITEYSEQALQVLAERRFVKFAAGKAGTDTIDKLLERPVEEVKHLVWHGFQAAPDYMLDWMLAFVSVAGTFPMALAITDVTIPGNPLLFVNSEFTRITGYSRQEALGKNCKFLQGEDTEPGAVNKIRQALDDQSSCQVRLLNYRKDGRAFDNLLSIRPMLDAQENVRFFFSIQVDVTGMSTTVVAAHASRATKLLKIIPQSLS</sequence>
<feature type="compositionally biased region" description="Low complexity" evidence="4">
    <location>
        <begin position="103"/>
        <end position="116"/>
    </location>
</feature>
<dbReference type="SMART" id="SM00091">
    <property type="entry name" value="PAS"/>
    <property type="match status" value="3"/>
</dbReference>
<keyword evidence="3" id="KW-0157">Chromophore</keyword>
<feature type="compositionally biased region" description="Basic and acidic residues" evidence="4">
    <location>
        <begin position="83"/>
        <end position="102"/>
    </location>
</feature>
<evidence type="ECO:0000256" key="2">
    <source>
        <dbReference type="ARBA" id="ARBA00022643"/>
    </source>
</evidence>
<dbReference type="InterPro" id="IPR035965">
    <property type="entry name" value="PAS-like_dom_sf"/>
</dbReference>
<dbReference type="Pfam" id="PF13426">
    <property type="entry name" value="PAS_9"/>
    <property type="match status" value="3"/>
</dbReference>
<evidence type="ECO:0000256" key="1">
    <source>
        <dbReference type="ARBA" id="ARBA00022630"/>
    </source>
</evidence>
<feature type="region of interest" description="Disordered" evidence="4">
    <location>
        <begin position="29"/>
        <end position="136"/>
    </location>
</feature>
<organism evidence="7 8">
    <name type="scientific">Prymnesium parvum</name>
    <name type="common">Toxic golden alga</name>
    <dbReference type="NCBI Taxonomy" id="97485"/>
    <lineage>
        <taxon>Eukaryota</taxon>
        <taxon>Haptista</taxon>
        <taxon>Haptophyta</taxon>
        <taxon>Prymnesiophyceae</taxon>
        <taxon>Prymnesiales</taxon>
        <taxon>Prymnesiaceae</taxon>
        <taxon>Prymnesium</taxon>
    </lineage>
</organism>
<dbReference type="PANTHER" id="PTHR47429">
    <property type="entry name" value="PROTEIN TWIN LOV 1"/>
    <property type="match status" value="1"/>
</dbReference>
<dbReference type="SMART" id="SM00086">
    <property type="entry name" value="PAC"/>
    <property type="match status" value="3"/>
</dbReference>
<proteinExistence type="predicted"/>
<protein>
    <recommendedName>
        <fullName evidence="9">LOV domain-containing protein</fullName>
    </recommendedName>
</protein>
<dbReference type="InterPro" id="IPR000700">
    <property type="entry name" value="PAS-assoc_C"/>
</dbReference>
<keyword evidence="8" id="KW-1185">Reference proteome</keyword>
<feature type="compositionally biased region" description="Low complexity" evidence="4">
    <location>
        <begin position="52"/>
        <end position="72"/>
    </location>
</feature>
<evidence type="ECO:0000259" key="5">
    <source>
        <dbReference type="PROSITE" id="PS50112"/>
    </source>
</evidence>
<comment type="caution">
    <text evidence="7">The sequence shown here is derived from an EMBL/GenBank/DDBJ whole genome shotgun (WGS) entry which is preliminary data.</text>
</comment>